<dbReference type="AlphaFoldDB" id="A0A699LF52"/>
<sequence>MQVQENGVALDAEQLFFLAGGHDNAIDEDVDEKPVHDLALNVDNIFQAEDCDAFDFDVDEALTAQNMFMANLSSVDPVNDEAGPSHDSDILSEVHDHDHYQDAVCEHHKEHMMHDTIQLNHVVDSHVDHTSDSNMILYDQYIKDNAVPIVQSNVSYVPNDAYMMIYNDMYEPHAQSVSKTSRNTVVENSLTAELATYKEHVELYERRARFELTKREQMINEQLRLVISNHNLKEETLKKELHSIKLQLASTVNHNKLMHALYNGHEIIKDNLVSTIVHNTKDTLEIAEITRRKMNDKMEDPECVTHRVKVAPHDYSKENFLATFTPHKQLTPEQIFWSQDLIQMKSKALKEQTIVSRPIQALTVYPPNTPATLVPRLFPMKSQVKIYILTLIQLFLEFSKTCKKRIIPTRLTEGERGFEQTKECYLKKVIPFFKTLKEHFEAIQKSLTKEMKDVFEELEAEVAQNIVNRKHDEIERKNLLIANDNLIAECLPKEVFSVATNFKLNVARFTKIHVANTIVEARCLELEVELSNLRDKSH</sequence>
<evidence type="ECO:0008006" key="2">
    <source>
        <dbReference type="Google" id="ProtNLM"/>
    </source>
</evidence>
<dbReference type="EMBL" id="BKCJ010599013">
    <property type="protein sequence ID" value="GFB31064.1"/>
    <property type="molecule type" value="Genomic_DNA"/>
</dbReference>
<gene>
    <name evidence="1" type="ORF">Tci_703035</name>
</gene>
<reference evidence="1" key="1">
    <citation type="journal article" date="2019" name="Sci. Rep.">
        <title>Draft genome of Tanacetum cinerariifolium, the natural source of mosquito coil.</title>
        <authorList>
            <person name="Yamashiro T."/>
            <person name="Shiraishi A."/>
            <person name="Satake H."/>
            <person name="Nakayama K."/>
        </authorList>
    </citation>
    <scope>NUCLEOTIDE SEQUENCE</scope>
</reference>
<comment type="caution">
    <text evidence="1">The sequence shown here is derived from an EMBL/GenBank/DDBJ whole genome shotgun (WGS) entry which is preliminary data.</text>
</comment>
<proteinExistence type="predicted"/>
<name>A0A699LF52_TANCI</name>
<organism evidence="1">
    <name type="scientific">Tanacetum cinerariifolium</name>
    <name type="common">Dalmatian daisy</name>
    <name type="synonym">Chrysanthemum cinerariifolium</name>
    <dbReference type="NCBI Taxonomy" id="118510"/>
    <lineage>
        <taxon>Eukaryota</taxon>
        <taxon>Viridiplantae</taxon>
        <taxon>Streptophyta</taxon>
        <taxon>Embryophyta</taxon>
        <taxon>Tracheophyta</taxon>
        <taxon>Spermatophyta</taxon>
        <taxon>Magnoliopsida</taxon>
        <taxon>eudicotyledons</taxon>
        <taxon>Gunneridae</taxon>
        <taxon>Pentapetalae</taxon>
        <taxon>asterids</taxon>
        <taxon>campanulids</taxon>
        <taxon>Asterales</taxon>
        <taxon>Asteraceae</taxon>
        <taxon>Asteroideae</taxon>
        <taxon>Anthemideae</taxon>
        <taxon>Anthemidinae</taxon>
        <taxon>Tanacetum</taxon>
    </lineage>
</organism>
<accession>A0A699LF52</accession>
<evidence type="ECO:0000313" key="1">
    <source>
        <dbReference type="EMBL" id="GFB31064.1"/>
    </source>
</evidence>
<feature type="non-terminal residue" evidence="1">
    <location>
        <position position="538"/>
    </location>
</feature>
<protein>
    <recommendedName>
        <fullName evidence="2">Integrase, catalytic region, zinc finger, CCHC-type, peptidase aspartic, catalytic</fullName>
    </recommendedName>
</protein>